<dbReference type="Proteomes" id="UP000235584">
    <property type="component" value="Chromosome"/>
</dbReference>
<dbReference type="GO" id="GO:0032259">
    <property type="term" value="P:methylation"/>
    <property type="evidence" value="ECO:0007669"/>
    <property type="project" value="UniProtKB-KW"/>
</dbReference>
<keyword evidence="2" id="KW-1185">Reference proteome</keyword>
<accession>A0A2K9NNM3</accession>
<dbReference type="InterPro" id="IPR029063">
    <property type="entry name" value="SAM-dependent_MTases_sf"/>
</dbReference>
<dbReference type="Gene3D" id="3.40.50.150">
    <property type="entry name" value="Vaccinia Virus protein VP39"/>
    <property type="match status" value="1"/>
</dbReference>
<dbReference type="KEGG" id="bsto:C0V70_03150"/>
<dbReference type="Pfam" id="PF13489">
    <property type="entry name" value="Methyltransf_23"/>
    <property type="match status" value="1"/>
</dbReference>
<dbReference type="RefSeq" id="WP_102242415.1">
    <property type="nucleotide sequence ID" value="NZ_CP025704.1"/>
</dbReference>
<evidence type="ECO:0000313" key="1">
    <source>
        <dbReference type="EMBL" id="AUN97120.1"/>
    </source>
</evidence>
<proteinExistence type="predicted"/>
<sequence length="209" mass="24139">MDCLLCHSDSTSFVADTFLCQQCALVFKNPADFLSTEDDHDRYAQHQNNSEDQGYRDFLGKLLNPLKEFLPPHFNALDFGCGPGPTLSLLLEDEGGDVENYDPIFFPDAHLLIPETYDVVTSTEVVEHFKTPEKDWDLLVSLVKDGGLLGVMTQFYDESIDFQKWWYKNDPTHVAFYQEKTLNYLADNYQLDILYNDHKSVVIFRKRGY</sequence>
<dbReference type="AlphaFoldDB" id="A0A2K9NNM3"/>
<protein>
    <submittedName>
        <fullName evidence="1">2-polyprenyl-3-methyl-5-hydroxy-6-metoxy-1, 4-benzoquinol methylase</fullName>
    </submittedName>
</protein>
<keyword evidence="1" id="KW-0808">Transferase</keyword>
<name>A0A2K9NNM3_BACTC</name>
<organism evidence="1 2">
    <name type="scientific">Bacteriovorax stolpii</name>
    <name type="common">Bdellovibrio stolpii</name>
    <dbReference type="NCBI Taxonomy" id="960"/>
    <lineage>
        <taxon>Bacteria</taxon>
        <taxon>Pseudomonadati</taxon>
        <taxon>Bdellovibrionota</taxon>
        <taxon>Bacteriovoracia</taxon>
        <taxon>Bacteriovoracales</taxon>
        <taxon>Bacteriovoracaceae</taxon>
        <taxon>Bacteriovorax</taxon>
    </lineage>
</organism>
<reference evidence="1 2" key="1">
    <citation type="submission" date="2018-01" db="EMBL/GenBank/DDBJ databases">
        <title>Complete genome sequence of Bacteriovorax stolpii DSM12778.</title>
        <authorList>
            <person name="Tang B."/>
            <person name="Chang J."/>
        </authorList>
    </citation>
    <scope>NUCLEOTIDE SEQUENCE [LARGE SCALE GENOMIC DNA]</scope>
    <source>
        <strain evidence="1 2">DSM 12778</strain>
    </source>
</reference>
<dbReference type="EMBL" id="CP025704">
    <property type="protein sequence ID" value="AUN97120.1"/>
    <property type="molecule type" value="Genomic_DNA"/>
</dbReference>
<gene>
    <name evidence="1" type="ORF">C0V70_03150</name>
</gene>
<dbReference type="SUPFAM" id="SSF53335">
    <property type="entry name" value="S-adenosyl-L-methionine-dependent methyltransferases"/>
    <property type="match status" value="1"/>
</dbReference>
<evidence type="ECO:0000313" key="2">
    <source>
        <dbReference type="Proteomes" id="UP000235584"/>
    </source>
</evidence>
<dbReference type="GO" id="GO:0008168">
    <property type="term" value="F:methyltransferase activity"/>
    <property type="evidence" value="ECO:0007669"/>
    <property type="project" value="UniProtKB-KW"/>
</dbReference>
<keyword evidence="1" id="KW-0489">Methyltransferase</keyword>